<sequence length="14" mass="1652">MGKKPSHFANDKYE</sequence>
<protein>
    <submittedName>
        <fullName evidence="1">Uncharacterized protein</fullName>
    </submittedName>
</protein>
<accession>A0A8S3J332</accession>
<organism evidence="1 2">
    <name type="scientific">Rotaria magnacalcarata</name>
    <dbReference type="NCBI Taxonomy" id="392030"/>
    <lineage>
        <taxon>Eukaryota</taxon>
        <taxon>Metazoa</taxon>
        <taxon>Spiralia</taxon>
        <taxon>Gnathifera</taxon>
        <taxon>Rotifera</taxon>
        <taxon>Eurotatoria</taxon>
        <taxon>Bdelloidea</taxon>
        <taxon>Philodinida</taxon>
        <taxon>Philodinidae</taxon>
        <taxon>Rotaria</taxon>
    </lineage>
</organism>
<proteinExistence type="predicted"/>
<reference evidence="1" key="1">
    <citation type="submission" date="2021-02" db="EMBL/GenBank/DDBJ databases">
        <authorList>
            <person name="Nowell W R."/>
        </authorList>
    </citation>
    <scope>NUCLEOTIDE SEQUENCE</scope>
</reference>
<evidence type="ECO:0000313" key="1">
    <source>
        <dbReference type="EMBL" id="CAF5211854.1"/>
    </source>
</evidence>
<evidence type="ECO:0000313" key="2">
    <source>
        <dbReference type="Proteomes" id="UP000681720"/>
    </source>
</evidence>
<gene>
    <name evidence="1" type="ORF">GIL414_LOCUS80084</name>
</gene>
<comment type="caution">
    <text evidence="1">The sequence shown here is derived from an EMBL/GenBank/DDBJ whole genome shotgun (WGS) entry which is preliminary data.</text>
</comment>
<feature type="non-terminal residue" evidence="1">
    <location>
        <position position="14"/>
    </location>
</feature>
<name>A0A8S3J332_9BILA</name>
<dbReference type="EMBL" id="CAJOBJ010354007">
    <property type="protein sequence ID" value="CAF5211854.1"/>
    <property type="molecule type" value="Genomic_DNA"/>
</dbReference>
<dbReference type="Proteomes" id="UP000681720">
    <property type="component" value="Unassembled WGS sequence"/>
</dbReference>